<keyword evidence="8" id="KW-0472">Membrane</keyword>
<dbReference type="Proteomes" id="UP000886998">
    <property type="component" value="Unassembled WGS sequence"/>
</dbReference>
<proteinExistence type="inferred from homology"/>
<evidence type="ECO:0000256" key="6">
    <source>
        <dbReference type="ARBA" id="ARBA00022989"/>
    </source>
</evidence>
<accession>A0A8X7BT98</accession>
<sequence length="98" mass="11172">MEEKKFTVFGTDLQKIPCFKKTFTMSTYCGIAAGLACFLLTSRIKKSADVAVLSFASSTLGYWIYCRYNWSKEFQLTQKMNSALHNVMLNESKKSTNE</sequence>
<comment type="similarity">
    <text evidence="2">Belongs to the COX20 family.</text>
</comment>
<name>A0A8X7BT98_9ARAC</name>
<dbReference type="PRINTS" id="PR02049">
    <property type="entry name" value="PROTEINF36A"/>
</dbReference>
<keyword evidence="5" id="KW-0999">Mitochondrion inner membrane</keyword>
<comment type="caution">
    <text evidence="9">The sequence shown here is derived from an EMBL/GenBank/DDBJ whole genome shotgun (WGS) entry which is preliminary data.</text>
</comment>
<dbReference type="PANTHER" id="PTHR31586:SF1">
    <property type="entry name" value="CYTOCHROME C OXIDASE ASSEMBLY PROTEIN COX20, MITOCHONDRIAL"/>
    <property type="match status" value="1"/>
</dbReference>
<evidence type="ECO:0000256" key="7">
    <source>
        <dbReference type="ARBA" id="ARBA00023128"/>
    </source>
</evidence>
<keyword evidence="7" id="KW-0496">Mitochondrion</keyword>
<dbReference type="OrthoDB" id="14603at2759"/>
<keyword evidence="6" id="KW-1133">Transmembrane helix</keyword>
<keyword evidence="10" id="KW-1185">Reference proteome</keyword>
<keyword evidence="4" id="KW-0812">Transmembrane</keyword>
<evidence type="ECO:0000256" key="4">
    <source>
        <dbReference type="ARBA" id="ARBA00022692"/>
    </source>
</evidence>
<evidence type="ECO:0000256" key="1">
    <source>
        <dbReference type="ARBA" id="ARBA00004273"/>
    </source>
</evidence>
<evidence type="ECO:0000256" key="3">
    <source>
        <dbReference type="ARBA" id="ARBA00017689"/>
    </source>
</evidence>
<comment type="subcellular location">
    <subcellularLocation>
        <location evidence="1">Mitochondrion inner membrane</location>
    </subcellularLocation>
</comment>
<evidence type="ECO:0000256" key="5">
    <source>
        <dbReference type="ARBA" id="ARBA00022792"/>
    </source>
</evidence>
<evidence type="ECO:0000256" key="8">
    <source>
        <dbReference type="ARBA" id="ARBA00023136"/>
    </source>
</evidence>
<dbReference type="GO" id="GO:0033617">
    <property type="term" value="P:mitochondrial respiratory chain complex IV assembly"/>
    <property type="evidence" value="ECO:0007669"/>
    <property type="project" value="InterPro"/>
</dbReference>
<reference evidence="9" key="1">
    <citation type="submission" date="2020-08" db="EMBL/GenBank/DDBJ databases">
        <title>Multicomponent nature underlies the extraordinary mechanical properties of spider dragline silk.</title>
        <authorList>
            <person name="Kono N."/>
            <person name="Nakamura H."/>
            <person name="Mori M."/>
            <person name="Yoshida Y."/>
            <person name="Ohtoshi R."/>
            <person name="Malay A.D."/>
            <person name="Moran D.A.P."/>
            <person name="Tomita M."/>
            <person name="Numata K."/>
            <person name="Arakawa K."/>
        </authorList>
    </citation>
    <scope>NUCLEOTIDE SEQUENCE</scope>
</reference>
<dbReference type="EMBL" id="BMAV01003054">
    <property type="protein sequence ID" value="GFY42408.1"/>
    <property type="molecule type" value="Genomic_DNA"/>
</dbReference>
<dbReference type="InterPro" id="IPR022533">
    <property type="entry name" value="Cox20"/>
</dbReference>
<evidence type="ECO:0000313" key="10">
    <source>
        <dbReference type="Proteomes" id="UP000886998"/>
    </source>
</evidence>
<evidence type="ECO:0000256" key="2">
    <source>
        <dbReference type="ARBA" id="ARBA00009575"/>
    </source>
</evidence>
<gene>
    <name evidence="9" type="ORF">TNIN_238751</name>
</gene>
<dbReference type="PANTHER" id="PTHR31586">
    <property type="entry name" value="CYTOCHROME C OXIDASE PROTEIN 20"/>
    <property type="match status" value="1"/>
</dbReference>
<dbReference type="Pfam" id="PF12597">
    <property type="entry name" value="Cox20"/>
    <property type="match status" value="1"/>
</dbReference>
<dbReference type="AlphaFoldDB" id="A0A8X7BT98"/>
<protein>
    <recommendedName>
        <fullName evidence="3">Cytochrome c oxidase assembly protein COX20, mitochondrial</fullName>
    </recommendedName>
</protein>
<organism evidence="9 10">
    <name type="scientific">Trichonephila inaurata madagascariensis</name>
    <dbReference type="NCBI Taxonomy" id="2747483"/>
    <lineage>
        <taxon>Eukaryota</taxon>
        <taxon>Metazoa</taxon>
        <taxon>Ecdysozoa</taxon>
        <taxon>Arthropoda</taxon>
        <taxon>Chelicerata</taxon>
        <taxon>Arachnida</taxon>
        <taxon>Araneae</taxon>
        <taxon>Araneomorphae</taxon>
        <taxon>Entelegynae</taxon>
        <taxon>Araneoidea</taxon>
        <taxon>Nephilidae</taxon>
        <taxon>Trichonephila</taxon>
        <taxon>Trichonephila inaurata</taxon>
    </lineage>
</organism>
<evidence type="ECO:0000313" key="9">
    <source>
        <dbReference type="EMBL" id="GFY42408.1"/>
    </source>
</evidence>
<dbReference type="GO" id="GO:0005743">
    <property type="term" value="C:mitochondrial inner membrane"/>
    <property type="evidence" value="ECO:0007669"/>
    <property type="project" value="UniProtKB-SubCell"/>
</dbReference>